<dbReference type="AlphaFoldDB" id="E6Q1L7"/>
<gene>
    <name evidence="1" type="ORF">CARN4_0430</name>
</gene>
<proteinExistence type="predicted"/>
<accession>E6Q1L7</accession>
<organism evidence="1">
    <name type="scientific">mine drainage metagenome</name>
    <dbReference type="NCBI Taxonomy" id="410659"/>
    <lineage>
        <taxon>unclassified sequences</taxon>
        <taxon>metagenomes</taxon>
        <taxon>ecological metagenomes</taxon>
    </lineage>
</organism>
<protein>
    <submittedName>
        <fullName evidence="1">Uncharacterized protein</fullName>
    </submittedName>
</protein>
<name>E6Q1L7_9ZZZZ</name>
<dbReference type="EMBL" id="CABO01000013">
    <property type="protein sequence ID" value="CBI01077.1"/>
    <property type="molecule type" value="Genomic_DNA"/>
</dbReference>
<reference evidence="1" key="1">
    <citation type="submission" date="2009-10" db="EMBL/GenBank/DDBJ databases">
        <title>Diversity of trophic interactions inside an arsenic-rich microbial ecosystem.</title>
        <authorList>
            <person name="Bertin P.N."/>
            <person name="Heinrich-Salmeron A."/>
            <person name="Pelletier E."/>
            <person name="Goulhen-Chollet F."/>
            <person name="Arsene-Ploetze F."/>
            <person name="Gallien S."/>
            <person name="Calteau A."/>
            <person name="Vallenet D."/>
            <person name="Casiot C."/>
            <person name="Chane-Woon-Ming B."/>
            <person name="Giloteaux L."/>
            <person name="Barakat M."/>
            <person name="Bonnefoy V."/>
            <person name="Bruneel O."/>
            <person name="Chandler M."/>
            <person name="Cleiss J."/>
            <person name="Duran R."/>
            <person name="Elbaz-Poulichet F."/>
            <person name="Fonknechten N."/>
            <person name="Lauga B."/>
            <person name="Mornico D."/>
            <person name="Ortet P."/>
            <person name="Schaeffer C."/>
            <person name="Siguier P."/>
            <person name="Alexander Thil Smith A."/>
            <person name="Van Dorsselaer A."/>
            <person name="Weissenbach J."/>
            <person name="Medigue C."/>
            <person name="Le Paslier D."/>
        </authorList>
    </citation>
    <scope>NUCLEOTIDE SEQUENCE</scope>
</reference>
<evidence type="ECO:0000313" key="1">
    <source>
        <dbReference type="EMBL" id="CBI01077.1"/>
    </source>
</evidence>
<comment type="caution">
    <text evidence="1">The sequence shown here is derived from an EMBL/GenBank/DDBJ whole genome shotgun (WGS) entry which is preliminary data.</text>
</comment>
<sequence>MRKGTPMFRRLALSCASLALGISLIGAAPLSPKPQGSELAFVHQIQADLTQRFATIAEARRAGYFRYTNEDNTGAISYANLHWLSSDPAHPSQLWYDVHGHLLGADFSVPVGDSADAPTLWGVNPARWIHIPAHFHWVVRGAMGKDAYHATSLKAFVDAGGDPLFPSATTLVKMGKVKTASSVKHLFEYPSIWDLIVWIMPNPNGAFAEKNPLVHPTKNAGMGGM</sequence>